<accession>A0A9P6J9B6</accession>
<organism evidence="2 3">
    <name type="scientific">Mortierella alpina</name>
    <name type="common">Oleaginous fungus</name>
    <name type="synonym">Mortierella renispora</name>
    <dbReference type="NCBI Taxonomy" id="64518"/>
    <lineage>
        <taxon>Eukaryota</taxon>
        <taxon>Fungi</taxon>
        <taxon>Fungi incertae sedis</taxon>
        <taxon>Mucoromycota</taxon>
        <taxon>Mortierellomycotina</taxon>
        <taxon>Mortierellomycetes</taxon>
        <taxon>Mortierellales</taxon>
        <taxon>Mortierellaceae</taxon>
        <taxon>Mortierella</taxon>
    </lineage>
</organism>
<dbReference type="Proteomes" id="UP000738359">
    <property type="component" value="Unassembled WGS sequence"/>
</dbReference>
<feature type="signal peptide" evidence="1">
    <location>
        <begin position="1"/>
        <end position="29"/>
    </location>
</feature>
<gene>
    <name evidence="2" type="ORF">BGZ70_005099</name>
</gene>
<dbReference type="EMBL" id="JAAAHY010000269">
    <property type="protein sequence ID" value="KAF9965297.1"/>
    <property type="molecule type" value="Genomic_DNA"/>
</dbReference>
<name>A0A9P6J9B6_MORAP</name>
<dbReference type="AlphaFoldDB" id="A0A9P6J9B6"/>
<sequence>MAIHRSPLSLTTQALLLVATLSQLSPVSAQFGLSVACNDCLVGQIGTLPSCAGVNLTSADAKSSPQYKTCLCDSSFDFGWTAPCASKCQANELTTFQSNYGNLLKSANFVCVKPTPSPSPSPTPAPQSAASSLQAASVLGWTVMGSVLLCLVSGL</sequence>
<keyword evidence="3" id="KW-1185">Reference proteome</keyword>
<comment type="caution">
    <text evidence="2">The sequence shown here is derived from an EMBL/GenBank/DDBJ whole genome shotgun (WGS) entry which is preliminary data.</text>
</comment>
<evidence type="ECO:0000313" key="3">
    <source>
        <dbReference type="Proteomes" id="UP000738359"/>
    </source>
</evidence>
<reference evidence="2" key="1">
    <citation type="journal article" date="2020" name="Fungal Divers.">
        <title>Resolving the Mortierellaceae phylogeny through synthesis of multi-gene phylogenetics and phylogenomics.</title>
        <authorList>
            <person name="Vandepol N."/>
            <person name="Liber J."/>
            <person name="Desiro A."/>
            <person name="Na H."/>
            <person name="Kennedy M."/>
            <person name="Barry K."/>
            <person name="Grigoriev I.V."/>
            <person name="Miller A.N."/>
            <person name="O'Donnell K."/>
            <person name="Stajich J.E."/>
            <person name="Bonito G."/>
        </authorList>
    </citation>
    <scope>NUCLEOTIDE SEQUENCE</scope>
    <source>
        <strain evidence="2">CK1249</strain>
    </source>
</reference>
<evidence type="ECO:0000256" key="1">
    <source>
        <dbReference type="SAM" id="SignalP"/>
    </source>
</evidence>
<keyword evidence="1" id="KW-0732">Signal</keyword>
<protein>
    <submittedName>
        <fullName evidence="2">Uncharacterized protein</fullName>
    </submittedName>
</protein>
<dbReference type="OrthoDB" id="2420541at2759"/>
<evidence type="ECO:0000313" key="2">
    <source>
        <dbReference type="EMBL" id="KAF9965297.1"/>
    </source>
</evidence>
<proteinExistence type="predicted"/>
<feature type="chain" id="PRO_5040271065" evidence="1">
    <location>
        <begin position="30"/>
        <end position="155"/>
    </location>
</feature>